<sequence>MCPTRVCVFLLTLLCVCSAADNRGVLSVDCAVDRSVTVRWAPALGFSQTLDPGRALLGNCAPIHTQSHTLLFRTSLERCGFIRQVSADSESFSSVLIYDPRPDLPFISQPVQCTYPRSVSPLASAADADVGPQQLLFLLQMMSGDFSAAAPSLRFPLGSRIPIRAAVQSGGPGPLRLFIESCVTAPDAELSRSATVQPVISNSGCLLLGNSSFAPRRRPDELLLSLQASALTVGQKIFLHCELKAWVDQSLDVHGKACQYMQTQHRWVLLDDPAQSYACSCCESTCTPRDTEGVSARRVVGPFIIVDESGASLDTHSSPEHGLREAPVWVLVLSVSAALIIITAVLAFSYYLCFWRGGRLGYRPSRDLLSKY</sequence>
<reference evidence="2" key="1">
    <citation type="submission" date="2025-08" db="UniProtKB">
        <authorList>
            <consortium name="RefSeq"/>
        </authorList>
    </citation>
    <scope>IDENTIFICATION</scope>
    <source>
        <strain evidence="2">Tuebingen</strain>
        <tissue evidence="2">Fibroblasts and whole tissue</tissue>
    </source>
</reference>
<protein>
    <submittedName>
        <fullName evidence="2">Zona pellucida sperm-binding protein 3 isoform X3</fullName>
    </submittedName>
</protein>
<accession>A0AC58JMX7</accession>
<name>A0AC58JMX7_DANRE</name>
<proteinExistence type="predicted"/>
<evidence type="ECO:0000313" key="2">
    <source>
        <dbReference type="RefSeq" id="XP_073807830.1"/>
    </source>
</evidence>
<organism evidence="1 2">
    <name type="scientific">Danio rerio</name>
    <name type="common">Zebrafish</name>
    <name type="synonym">Brachydanio rerio</name>
    <dbReference type="NCBI Taxonomy" id="7955"/>
    <lineage>
        <taxon>Eukaryota</taxon>
        <taxon>Metazoa</taxon>
        <taxon>Chordata</taxon>
        <taxon>Craniata</taxon>
        <taxon>Vertebrata</taxon>
        <taxon>Euteleostomi</taxon>
        <taxon>Actinopterygii</taxon>
        <taxon>Neopterygii</taxon>
        <taxon>Teleostei</taxon>
        <taxon>Ostariophysi</taxon>
        <taxon>Cypriniformes</taxon>
        <taxon>Danionidae</taxon>
        <taxon>Danioninae</taxon>
        <taxon>Danio</taxon>
    </lineage>
</organism>
<dbReference type="RefSeq" id="XP_073807830.1">
    <property type="nucleotide sequence ID" value="XM_073951729.1"/>
</dbReference>
<keyword evidence="1" id="KW-1185">Reference proteome</keyword>
<dbReference type="Proteomes" id="UP000000437">
    <property type="component" value="Chromosome 5"/>
</dbReference>
<gene>
    <name evidence="2" type="primary">LOC137489883</name>
</gene>
<evidence type="ECO:0000313" key="1">
    <source>
        <dbReference type="Proteomes" id="UP000000437"/>
    </source>
</evidence>